<feature type="region of interest" description="Disordered" evidence="1">
    <location>
        <begin position="164"/>
        <end position="201"/>
    </location>
</feature>
<feature type="domain" description="C2H2-type" evidence="2">
    <location>
        <begin position="387"/>
        <end position="411"/>
    </location>
</feature>
<evidence type="ECO:0000313" key="4">
    <source>
        <dbReference type="Proteomes" id="UP000193986"/>
    </source>
</evidence>
<proteinExistence type="predicted"/>
<feature type="region of interest" description="Disordered" evidence="1">
    <location>
        <begin position="310"/>
        <end position="374"/>
    </location>
</feature>
<organism evidence="3 4">
    <name type="scientific">Naematelia encephala</name>
    <dbReference type="NCBI Taxonomy" id="71784"/>
    <lineage>
        <taxon>Eukaryota</taxon>
        <taxon>Fungi</taxon>
        <taxon>Dikarya</taxon>
        <taxon>Basidiomycota</taxon>
        <taxon>Agaricomycotina</taxon>
        <taxon>Tremellomycetes</taxon>
        <taxon>Tremellales</taxon>
        <taxon>Naemateliaceae</taxon>
        <taxon>Naematelia</taxon>
    </lineage>
</organism>
<dbReference type="PANTHER" id="PTHR36167:SF3">
    <property type="entry name" value="C2H2 FINGER DOMAIN TRANSCRIPTION FACTOR (EUROFUNG)-RELATED"/>
    <property type="match status" value="1"/>
</dbReference>
<dbReference type="InterPro" id="IPR039327">
    <property type="entry name" value="CON7-like"/>
</dbReference>
<dbReference type="InterPro" id="IPR013087">
    <property type="entry name" value="Znf_C2H2_type"/>
</dbReference>
<feature type="compositionally biased region" description="Basic and acidic residues" evidence="1">
    <location>
        <begin position="168"/>
        <end position="180"/>
    </location>
</feature>
<feature type="compositionally biased region" description="Polar residues" evidence="1">
    <location>
        <begin position="55"/>
        <end position="69"/>
    </location>
</feature>
<name>A0A1Y2BE02_9TREE</name>
<accession>A0A1Y2BE02</accession>
<evidence type="ECO:0000313" key="3">
    <source>
        <dbReference type="EMBL" id="ORY33059.1"/>
    </source>
</evidence>
<feature type="compositionally biased region" description="Polar residues" evidence="1">
    <location>
        <begin position="523"/>
        <end position="544"/>
    </location>
</feature>
<evidence type="ECO:0000259" key="2">
    <source>
        <dbReference type="PROSITE" id="PS00028"/>
    </source>
</evidence>
<dbReference type="GO" id="GO:0006355">
    <property type="term" value="P:regulation of DNA-templated transcription"/>
    <property type="evidence" value="ECO:0007669"/>
    <property type="project" value="InterPro"/>
</dbReference>
<gene>
    <name evidence="3" type="ORF">BCR39DRAFT_557250</name>
</gene>
<sequence length="573" mass="62423">MSAIAPSALRWTAPDCSSIEALLALEAYLAPFKMTGGSEDSSPVDFAFEPPAVPSSLQQKTPSFTMSSSTGVTPSTGAFQYSNMPYYSSGSSFSSVGSVTGSSFSSADALPAISREFARPSPTETRRPATAGGAMSRGPFAFSRPGSDERPETIDENHELFANPFDIPVKDNDKGSDQVDPHYVPSTRRASDSHFNVPSQPSYSAQTIQQLPMASAPPHINHFSYFVDSGNQHSQLQGLGRVNVNARPQTSDGLPSYTGMSGANVPLPSARTIVNQIDPQPYFTSPFTQREEKMPPSVTPAALMPFRDTRSLGDIHQPGNNFPGNRSYSLSENKTVRASYASNDDRPTSSGSSNTPGAGLTFVPLGGPVPRKRPRRRFDEIERLYLCGWNGCEKAYGTLNHLNAHVAMQKHGDKRLPAEFKDMRKAWRKKKREQTASASNGSFAPWQSRPSISSSESDFDRRDSTFSMSEASSHRGSVASNYTAYSWNDPSRPGSSHSYVANRRPSAPMHMTMPPQPMGFRQEGTSTPTQQNPFPGQLQPQPRTMPNYGFPTLTSAMPMGSAQQSYSQFAFQR</sequence>
<protein>
    <recommendedName>
        <fullName evidence="2">C2H2-type domain-containing protein</fullName>
    </recommendedName>
</protein>
<dbReference type="AlphaFoldDB" id="A0A1Y2BE02"/>
<dbReference type="Proteomes" id="UP000193986">
    <property type="component" value="Unassembled WGS sequence"/>
</dbReference>
<dbReference type="OrthoDB" id="1939603at2759"/>
<comment type="caution">
    <text evidence="3">The sequence shown here is derived from an EMBL/GenBank/DDBJ whole genome shotgun (WGS) entry which is preliminary data.</text>
</comment>
<feature type="region of interest" description="Disordered" evidence="1">
    <location>
        <begin position="38"/>
        <end position="69"/>
    </location>
</feature>
<dbReference type="EMBL" id="MCFC01000007">
    <property type="protein sequence ID" value="ORY33059.1"/>
    <property type="molecule type" value="Genomic_DNA"/>
</dbReference>
<dbReference type="STRING" id="71784.A0A1Y2BE02"/>
<feature type="compositionally biased region" description="Polar residues" evidence="1">
    <location>
        <begin position="470"/>
        <end position="499"/>
    </location>
</feature>
<keyword evidence="4" id="KW-1185">Reference proteome</keyword>
<feature type="compositionally biased region" description="Polar residues" evidence="1">
    <location>
        <begin position="318"/>
        <end position="333"/>
    </location>
</feature>
<reference evidence="3 4" key="1">
    <citation type="submission" date="2016-07" db="EMBL/GenBank/DDBJ databases">
        <title>Pervasive Adenine N6-methylation of Active Genes in Fungi.</title>
        <authorList>
            <consortium name="DOE Joint Genome Institute"/>
            <person name="Mondo S.J."/>
            <person name="Dannebaum R.O."/>
            <person name="Kuo R.C."/>
            <person name="Labutti K."/>
            <person name="Haridas S."/>
            <person name="Kuo A."/>
            <person name="Salamov A."/>
            <person name="Ahrendt S.R."/>
            <person name="Lipzen A."/>
            <person name="Sullivan W."/>
            <person name="Andreopoulos W.B."/>
            <person name="Clum A."/>
            <person name="Lindquist E."/>
            <person name="Daum C."/>
            <person name="Ramamoorthy G.K."/>
            <person name="Gryganskyi A."/>
            <person name="Culley D."/>
            <person name="Magnuson J.K."/>
            <person name="James T.Y."/>
            <person name="O'Malley M.A."/>
            <person name="Stajich J.E."/>
            <person name="Spatafora J.W."/>
            <person name="Visel A."/>
            <person name="Grigoriev I.V."/>
        </authorList>
    </citation>
    <scope>NUCLEOTIDE SEQUENCE [LARGE SCALE GENOMIC DNA]</scope>
    <source>
        <strain evidence="3 4">68-887.2</strain>
    </source>
</reference>
<dbReference type="PROSITE" id="PS00028">
    <property type="entry name" value="ZINC_FINGER_C2H2_1"/>
    <property type="match status" value="1"/>
</dbReference>
<dbReference type="InParanoid" id="A0A1Y2BE02"/>
<feature type="region of interest" description="Disordered" evidence="1">
    <location>
        <begin position="119"/>
        <end position="152"/>
    </location>
</feature>
<feature type="region of interest" description="Disordered" evidence="1">
    <location>
        <begin position="426"/>
        <end position="544"/>
    </location>
</feature>
<evidence type="ECO:0000256" key="1">
    <source>
        <dbReference type="SAM" id="MobiDB-lite"/>
    </source>
</evidence>
<dbReference type="PANTHER" id="PTHR36167">
    <property type="entry name" value="C2H2 FINGER DOMAIN TRANSCRIPTION FACTOR (EUROFUNG)-RELATED"/>
    <property type="match status" value="1"/>
</dbReference>